<gene>
    <name evidence="3" type="ORF">GR183_20275</name>
</gene>
<proteinExistence type="predicted"/>
<evidence type="ECO:0000256" key="1">
    <source>
        <dbReference type="SAM" id="SignalP"/>
    </source>
</evidence>
<evidence type="ECO:0000259" key="2">
    <source>
        <dbReference type="SMART" id="SM00867"/>
    </source>
</evidence>
<dbReference type="AlphaFoldDB" id="A0A7X3LYA5"/>
<organism evidence="3 4">
    <name type="scientific">Stappia sediminis</name>
    <dbReference type="NCBI Taxonomy" id="2692190"/>
    <lineage>
        <taxon>Bacteria</taxon>
        <taxon>Pseudomonadati</taxon>
        <taxon>Pseudomonadota</taxon>
        <taxon>Alphaproteobacteria</taxon>
        <taxon>Hyphomicrobiales</taxon>
        <taxon>Stappiaceae</taxon>
        <taxon>Stappia</taxon>
    </lineage>
</organism>
<accession>A0A7X3LYA5</accession>
<dbReference type="Pfam" id="PF04264">
    <property type="entry name" value="YceI"/>
    <property type="match status" value="1"/>
</dbReference>
<keyword evidence="4" id="KW-1185">Reference proteome</keyword>
<dbReference type="RefSeq" id="WP_160777503.1">
    <property type="nucleotide sequence ID" value="NZ_WUMV01000010.1"/>
</dbReference>
<dbReference type="InterPro" id="IPR007372">
    <property type="entry name" value="Lipid/polyisoprenoid-bd_YceI"/>
</dbReference>
<name>A0A7X3LYA5_9HYPH</name>
<feature type="signal peptide" evidence="1">
    <location>
        <begin position="1"/>
        <end position="20"/>
    </location>
</feature>
<keyword evidence="1" id="KW-0732">Signal</keyword>
<dbReference type="Proteomes" id="UP000433101">
    <property type="component" value="Unassembled WGS sequence"/>
</dbReference>
<evidence type="ECO:0000313" key="3">
    <source>
        <dbReference type="EMBL" id="MXN67251.1"/>
    </source>
</evidence>
<feature type="domain" description="Lipid/polyisoprenoid-binding YceI-like" evidence="2">
    <location>
        <begin position="24"/>
        <end position="188"/>
    </location>
</feature>
<dbReference type="PANTHER" id="PTHR34406">
    <property type="entry name" value="PROTEIN YCEI"/>
    <property type="match status" value="1"/>
</dbReference>
<protein>
    <submittedName>
        <fullName evidence="3">Polyisoprenoid-binding protein</fullName>
    </submittedName>
</protein>
<dbReference type="InterPro" id="IPR036761">
    <property type="entry name" value="TTHA0802/YceI-like_sf"/>
</dbReference>
<sequence>MKRFAAAALAASLIAAQAAAEPVAYTFDMSHSAISFTFDHLGFSTTEGRFGDWTGDLVIDQEDPANSKVDVKVDVASINTFFSDRDTHLKSGDFFEVEKHPAARFISTSVEKTGENTLAVTGDLTIKGITKPLVLDVTINKIGDHPVRKQPAVGLTATGVIKRTDYGMDAFVPYVSDEIPVTINAEVLKVQD</sequence>
<dbReference type="SUPFAM" id="SSF101874">
    <property type="entry name" value="YceI-like"/>
    <property type="match status" value="1"/>
</dbReference>
<dbReference type="SMART" id="SM00867">
    <property type="entry name" value="YceI"/>
    <property type="match status" value="1"/>
</dbReference>
<evidence type="ECO:0000313" key="4">
    <source>
        <dbReference type="Proteomes" id="UP000433101"/>
    </source>
</evidence>
<dbReference type="EMBL" id="WUMV01000010">
    <property type="protein sequence ID" value="MXN67251.1"/>
    <property type="molecule type" value="Genomic_DNA"/>
</dbReference>
<dbReference type="PANTHER" id="PTHR34406:SF1">
    <property type="entry name" value="PROTEIN YCEI"/>
    <property type="match status" value="1"/>
</dbReference>
<feature type="chain" id="PRO_5030642709" evidence="1">
    <location>
        <begin position="21"/>
        <end position="192"/>
    </location>
</feature>
<reference evidence="3 4" key="1">
    <citation type="submission" date="2019-12" db="EMBL/GenBank/DDBJ databases">
        <authorList>
            <person name="Li M."/>
        </authorList>
    </citation>
    <scope>NUCLEOTIDE SEQUENCE [LARGE SCALE GENOMIC DNA]</scope>
    <source>
        <strain evidence="3 4">GBMRC 2046</strain>
    </source>
</reference>
<dbReference type="Gene3D" id="2.40.128.110">
    <property type="entry name" value="Lipid/polyisoprenoid-binding, YceI-like"/>
    <property type="match status" value="1"/>
</dbReference>
<comment type="caution">
    <text evidence="3">The sequence shown here is derived from an EMBL/GenBank/DDBJ whole genome shotgun (WGS) entry which is preliminary data.</text>
</comment>